<name>A0ABD3B6G3_9LAMI</name>
<protein>
    <submittedName>
        <fullName evidence="2">Uncharacterized protein</fullName>
    </submittedName>
</protein>
<dbReference type="Proteomes" id="UP001632038">
    <property type="component" value="Unassembled WGS sequence"/>
</dbReference>
<dbReference type="AlphaFoldDB" id="A0ABD3B6G3"/>
<comment type="caution">
    <text evidence="2">The sequence shown here is derived from an EMBL/GenBank/DDBJ whole genome shotgun (WGS) entry which is preliminary data.</text>
</comment>
<evidence type="ECO:0000313" key="3">
    <source>
        <dbReference type="Proteomes" id="UP001632038"/>
    </source>
</evidence>
<feature type="region of interest" description="Disordered" evidence="1">
    <location>
        <begin position="1"/>
        <end position="28"/>
    </location>
</feature>
<gene>
    <name evidence="2" type="ORF">CASFOL_043182</name>
</gene>
<organism evidence="2 3">
    <name type="scientific">Castilleja foliolosa</name>
    <dbReference type="NCBI Taxonomy" id="1961234"/>
    <lineage>
        <taxon>Eukaryota</taxon>
        <taxon>Viridiplantae</taxon>
        <taxon>Streptophyta</taxon>
        <taxon>Embryophyta</taxon>
        <taxon>Tracheophyta</taxon>
        <taxon>Spermatophyta</taxon>
        <taxon>Magnoliopsida</taxon>
        <taxon>eudicotyledons</taxon>
        <taxon>Gunneridae</taxon>
        <taxon>Pentapetalae</taxon>
        <taxon>asterids</taxon>
        <taxon>lamiids</taxon>
        <taxon>Lamiales</taxon>
        <taxon>Orobanchaceae</taxon>
        <taxon>Pedicularideae</taxon>
        <taxon>Castillejinae</taxon>
        <taxon>Castilleja</taxon>
    </lineage>
</organism>
<feature type="compositionally biased region" description="Basic residues" evidence="1">
    <location>
        <begin position="1"/>
        <end position="10"/>
    </location>
</feature>
<evidence type="ECO:0000313" key="2">
    <source>
        <dbReference type="EMBL" id="KAL3612975.1"/>
    </source>
</evidence>
<evidence type="ECO:0000256" key="1">
    <source>
        <dbReference type="SAM" id="MobiDB-lite"/>
    </source>
</evidence>
<accession>A0ABD3B6G3</accession>
<keyword evidence="3" id="KW-1185">Reference proteome</keyword>
<proteinExistence type="predicted"/>
<sequence>MAPGRGKRKGRREEPKDPQDLKEEHHFNQVKKGWGRGIPYYYEILAIQISDT</sequence>
<reference evidence="3" key="1">
    <citation type="journal article" date="2024" name="IScience">
        <title>Strigolactones Initiate the Formation of Haustorium-like Structures in Castilleja.</title>
        <authorList>
            <person name="Buerger M."/>
            <person name="Peterson D."/>
            <person name="Chory J."/>
        </authorList>
    </citation>
    <scope>NUCLEOTIDE SEQUENCE [LARGE SCALE GENOMIC DNA]</scope>
</reference>
<dbReference type="EMBL" id="JAVIJP010000492">
    <property type="protein sequence ID" value="KAL3612975.1"/>
    <property type="molecule type" value="Genomic_DNA"/>
</dbReference>
<feature type="compositionally biased region" description="Basic and acidic residues" evidence="1">
    <location>
        <begin position="11"/>
        <end position="27"/>
    </location>
</feature>